<dbReference type="SUPFAM" id="SSF50956">
    <property type="entry name" value="Thermostable phytase (3-phytase)"/>
    <property type="match status" value="2"/>
</dbReference>
<dbReference type="InterPro" id="IPR000742">
    <property type="entry name" value="EGF"/>
</dbReference>
<feature type="chain" id="PRO_5040494873" evidence="4">
    <location>
        <begin position="21"/>
        <end position="732"/>
    </location>
</feature>
<feature type="disulfide bond" evidence="3">
    <location>
        <begin position="365"/>
        <end position="375"/>
    </location>
</feature>
<dbReference type="PROSITE" id="PS50026">
    <property type="entry name" value="EGF_3"/>
    <property type="match status" value="1"/>
</dbReference>
<dbReference type="GO" id="GO:0016158">
    <property type="term" value="F:inositol hexakisphosphate 3-phosphatase activity"/>
    <property type="evidence" value="ECO:0007669"/>
    <property type="project" value="InterPro"/>
</dbReference>
<feature type="domain" description="BPP" evidence="6">
    <location>
        <begin position="11"/>
        <end position="311"/>
    </location>
</feature>
<accession>A0A9P4LHJ1</accession>
<dbReference type="EMBL" id="ML978304">
    <property type="protein sequence ID" value="KAF2024209.1"/>
    <property type="molecule type" value="Genomic_DNA"/>
</dbReference>
<dbReference type="OrthoDB" id="10045365at2759"/>
<dbReference type="InterPro" id="IPR003431">
    <property type="entry name" value="B-propeller_Phytase"/>
</dbReference>
<comment type="caution">
    <text evidence="7">The sequence shown here is derived from an EMBL/GenBank/DDBJ whole genome shotgun (WGS) entry which is preliminary data.</text>
</comment>
<dbReference type="Gene3D" id="2.120.10.30">
    <property type="entry name" value="TolB, C-terminal domain"/>
    <property type="match status" value="2"/>
</dbReference>
<dbReference type="AlphaFoldDB" id="A0A9P4LHJ1"/>
<evidence type="ECO:0000259" key="5">
    <source>
        <dbReference type="PROSITE" id="PS50026"/>
    </source>
</evidence>
<evidence type="ECO:0000259" key="6">
    <source>
        <dbReference type="PROSITE" id="PS51662"/>
    </source>
</evidence>
<evidence type="ECO:0000256" key="3">
    <source>
        <dbReference type="PROSITE-ProRule" id="PRU00076"/>
    </source>
</evidence>
<evidence type="ECO:0000313" key="8">
    <source>
        <dbReference type="Proteomes" id="UP000799777"/>
    </source>
</evidence>
<dbReference type="Pfam" id="PF02333">
    <property type="entry name" value="Phytase"/>
    <property type="match status" value="1"/>
</dbReference>
<dbReference type="SUPFAM" id="SSF57184">
    <property type="entry name" value="Growth factor receptor domain"/>
    <property type="match status" value="1"/>
</dbReference>
<evidence type="ECO:0000313" key="7">
    <source>
        <dbReference type="EMBL" id="KAF2024209.1"/>
    </source>
</evidence>
<proteinExistence type="predicted"/>
<evidence type="ECO:0000256" key="4">
    <source>
        <dbReference type="SAM" id="SignalP"/>
    </source>
</evidence>
<dbReference type="PANTHER" id="PTHR14949:SF56">
    <property type="entry name" value="EGF-LIKE-DOMAIN, MULTIPLE 7"/>
    <property type="match status" value="1"/>
</dbReference>
<dbReference type="PROSITE" id="PS51662">
    <property type="entry name" value="BP_PHYTASE"/>
    <property type="match status" value="2"/>
</dbReference>
<keyword evidence="2 3" id="KW-1015">Disulfide bond</keyword>
<dbReference type="Pfam" id="PF07974">
    <property type="entry name" value="EGF_2"/>
    <property type="match status" value="1"/>
</dbReference>
<dbReference type="Proteomes" id="UP000799777">
    <property type="component" value="Unassembled WGS sequence"/>
</dbReference>
<name>A0A9P4LHJ1_9PLEO</name>
<feature type="signal peptide" evidence="4">
    <location>
        <begin position="1"/>
        <end position="20"/>
    </location>
</feature>
<organism evidence="7 8">
    <name type="scientific">Setomelanomma holmii</name>
    <dbReference type="NCBI Taxonomy" id="210430"/>
    <lineage>
        <taxon>Eukaryota</taxon>
        <taxon>Fungi</taxon>
        <taxon>Dikarya</taxon>
        <taxon>Ascomycota</taxon>
        <taxon>Pezizomycotina</taxon>
        <taxon>Dothideomycetes</taxon>
        <taxon>Pleosporomycetidae</taxon>
        <taxon>Pleosporales</taxon>
        <taxon>Pleosporineae</taxon>
        <taxon>Phaeosphaeriaceae</taxon>
        <taxon>Setomelanomma</taxon>
    </lineage>
</organism>
<dbReference type="PROSITE" id="PS00022">
    <property type="entry name" value="EGF_1"/>
    <property type="match status" value="1"/>
</dbReference>
<dbReference type="InterPro" id="IPR011042">
    <property type="entry name" value="6-blade_b-propeller_TolB-like"/>
</dbReference>
<keyword evidence="3" id="KW-0245">EGF-like domain</keyword>
<reference evidence="7" key="1">
    <citation type="journal article" date="2020" name="Stud. Mycol.">
        <title>101 Dothideomycetes genomes: a test case for predicting lifestyles and emergence of pathogens.</title>
        <authorList>
            <person name="Haridas S."/>
            <person name="Albert R."/>
            <person name="Binder M."/>
            <person name="Bloem J."/>
            <person name="Labutti K."/>
            <person name="Salamov A."/>
            <person name="Andreopoulos B."/>
            <person name="Baker S."/>
            <person name="Barry K."/>
            <person name="Bills G."/>
            <person name="Bluhm B."/>
            <person name="Cannon C."/>
            <person name="Castanera R."/>
            <person name="Culley D."/>
            <person name="Daum C."/>
            <person name="Ezra D."/>
            <person name="Gonzalez J."/>
            <person name="Henrissat B."/>
            <person name="Kuo A."/>
            <person name="Liang C."/>
            <person name="Lipzen A."/>
            <person name="Lutzoni F."/>
            <person name="Magnuson J."/>
            <person name="Mondo S."/>
            <person name="Nolan M."/>
            <person name="Ohm R."/>
            <person name="Pangilinan J."/>
            <person name="Park H.-J."/>
            <person name="Ramirez L."/>
            <person name="Alfaro M."/>
            <person name="Sun H."/>
            <person name="Tritt A."/>
            <person name="Yoshinaga Y."/>
            <person name="Zwiers L.-H."/>
            <person name="Turgeon B."/>
            <person name="Goodwin S."/>
            <person name="Spatafora J."/>
            <person name="Crous P."/>
            <person name="Grigoriev I."/>
        </authorList>
    </citation>
    <scope>NUCLEOTIDE SEQUENCE</scope>
    <source>
        <strain evidence="7">CBS 110217</strain>
    </source>
</reference>
<keyword evidence="1 4" id="KW-0732">Signal</keyword>
<comment type="caution">
    <text evidence="3">Lacks conserved residue(s) required for the propagation of feature annotation.</text>
</comment>
<evidence type="ECO:0000256" key="1">
    <source>
        <dbReference type="ARBA" id="ARBA00022729"/>
    </source>
</evidence>
<evidence type="ECO:0000256" key="2">
    <source>
        <dbReference type="ARBA" id="ARBA00023157"/>
    </source>
</evidence>
<dbReference type="Gene3D" id="2.10.25.10">
    <property type="entry name" value="Laminin"/>
    <property type="match status" value="1"/>
</dbReference>
<feature type="domain" description="EGF-like" evidence="5">
    <location>
        <begin position="361"/>
        <end position="393"/>
    </location>
</feature>
<feature type="domain" description="BPP" evidence="6">
    <location>
        <begin position="387"/>
        <end position="730"/>
    </location>
</feature>
<dbReference type="InterPro" id="IPR050969">
    <property type="entry name" value="Dev_Signal_Modulators"/>
</dbReference>
<protein>
    <submittedName>
        <fullName evidence="7">Thermostable phytase</fullName>
    </submittedName>
</protein>
<feature type="disulfide bond" evidence="3">
    <location>
        <begin position="383"/>
        <end position="392"/>
    </location>
</feature>
<dbReference type="PROSITE" id="PS01186">
    <property type="entry name" value="EGF_2"/>
    <property type="match status" value="1"/>
</dbReference>
<dbReference type="PANTHER" id="PTHR14949">
    <property type="entry name" value="EGF-LIKE-DOMAIN, MULTIPLE 7, 8"/>
    <property type="match status" value="1"/>
</dbReference>
<gene>
    <name evidence="7" type="ORF">EK21DRAFT_79176</name>
</gene>
<dbReference type="InterPro" id="IPR009030">
    <property type="entry name" value="Growth_fac_rcpt_cys_sf"/>
</dbReference>
<dbReference type="InterPro" id="IPR013111">
    <property type="entry name" value="EGF_extracell"/>
</dbReference>
<sequence>MRTAIIQGICLAAIWARAFAQNATVTIFPAAIGLDGDNTEFVYSDSIILVVNDGSATDGGFRTLSVSDSTPFTPVTHQRTGRSKIAVPIHDIGGRNLIINIPAPDSLIKVFDAKTRDAVKSNDKKQLGDWSTACVWRSQKSGESYIFLFGKRMVVQFLVRGNEDEVEVLEVQTFPVPIEGESCAVFSYGQVFFSAEDRPLYSFQAADSTSPPEVKTVSEKIEVLALAVYHSNSSDFLFVAHDEVVDVYDDEMQEQGSINLFGISKLEIKGGLSILQAPTASSPSGLLAFAFEGGDNTGIASGSLSSVLASLGVPINVAYDPSKKPCGYCQNAITRECSESGFATIGGGCSCFAGFTGDNCSKTTCENDCSGHGTCDGPNVCKCENGWTGPDCSFVAVQAKYETDANGGDGDDPAIWIHPTRLEQSKIITTTKSSDGEGFGVFDLQGKLLQHLTAEEPNNVDIIYNLTLGNRVVDLAYAACRGDNTLCLVEVNSTGLLVPISGGTQSLPADYEPYGSCTYRSRKTGKQFIFVNDKEAKYLQYKVTSTTNGTLQTTLVREFQGGSGGQVEGCVADDEAGYIFLGEEPAGIWRYDAEPTGSNNGTQIAKVGDASGLHADVEGITLVLAKSGPGGYIIVSSQGISAYKVYERAPPHEFVTTFTIADNKEKGIDHVSNTDGCAVVGNALNEDFPYGLFVTHDDANELAEGGIATEASFKLASLVDILGEERAKALGY</sequence>
<keyword evidence="8" id="KW-1185">Reference proteome</keyword>